<dbReference type="EMBL" id="BGPR01006974">
    <property type="protein sequence ID" value="GBN23287.1"/>
    <property type="molecule type" value="Genomic_DNA"/>
</dbReference>
<gene>
    <name evidence="1" type="ORF">AVEN_257831_1</name>
</gene>
<proteinExistence type="predicted"/>
<organism evidence="1 2">
    <name type="scientific">Araneus ventricosus</name>
    <name type="common">Orbweaver spider</name>
    <name type="synonym">Epeira ventricosa</name>
    <dbReference type="NCBI Taxonomy" id="182803"/>
    <lineage>
        <taxon>Eukaryota</taxon>
        <taxon>Metazoa</taxon>
        <taxon>Ecdysozoa</taxon>
        <taxon>Arthropoda</taxon>
        <taxon>Chelicerata</taxon>
        <taxon>Arachnida</taxon>
        <taxon>Araneae</taxon>
        <taxon>Araneomorphae</taxon>
        <taxon>Entelegynae</taxon>
        <taxon>Araneoidea</taxon>
        <taxon>Araneidae</taxon>
        <taxon>Araneus</taxon>
    </lineage>
</organism>
<reference evidence="1 2" key="1">
    <citation type="journal article" date="2019" name="Sci. Rep.">
        <title>Orb-weaving spider Araneus ventricosus genome elucidates the spidroin gene catalogue.</title>
        <authorList>
            <person name="Kono N."/>
            <person name="Nakamura H."/>
            <person name="Ohtoshi R."/>
            <person name="Moran D.A.P."/>
            <person name="Shinohara A."/>
            <person name="Yoshida Y."/>
            <person name="Fujiwara M."/>
            <person name="Mori M."/>
            <person name="Tomita M."/>
            <person name="Arakawa K."/>
        </authorList>
    </citation>
    <scope>NUCLEOTIDE SEQUENCE [LARGE SCALE GENOMIC DNA]</scope>
</reference>
<comment type="caution">
    <text evidence="1">The sequence shown here is derived from an EMBL/GenBank/DDBJ whole genome shotgun (WGS) entry which is preliminary data.</text>
</comment>
<dbReference type="AlphaFoldDB" id="A0A4Y2MC71"/>
<evidence type="ECO:0000313" key="1">
    <source>
        <dbReference type="EMBL" id="GBN23287.1"/>
    </source>
</evidence>
<keyword evidence="2" id="KW-1185">Reference proteome</keyword>
<evidence type="ECO:0000313" key="2">
    <source>
        <dbReference type="Proteomes" id="UP000499080"/>
    </source>
</evidence>
<sequence length="116" mass="13506">MQMVHQRDTFQPRCLRLHKRLKNTRSEFQTSYSQTNTTEVALRPFTFPSLFSFFPSPLFLTSYLQKTGKWLLSCILVIRPQAGQITQLQSCAFLHGVDWLWSILNGGLCRLKRGCH</sequence>
<name>A0A4Y2MC71_ARAVE</name>
<dbReference type="Proteomes" id="UP000499080">
    <property type="component" value="Unassembled WGS sequence"/>
</dbReference>
<accession>A0A4Y2MC71</accession>
<protein>
    <submittedName>
        <fullName evidence="1">Uncharacterized protein</fullName>
    </submittedName>
</protein>